<comment type="caution">
    <text evidence="2">The sequence shown here is derived from an EMBL/GenBank/DDBJ whole genome shotgun (WGS) entry which is preliminary data.</text>
</comment>
<evidence type="ECO:0000313" key="3">
    <source>
        <dbReference type="Proteomes" id="UP000037773"/>
    </source>
</evidence>
<dbReference type="InterPro" id="IPR008912">
    <property type="entry name" value="Uncharacterised_CoxE"/>
</dbReference>
<keyword evidence="3" id="KW-1185">Reference proteome</keyword>
<dbReference type="OrthoDB" id="9789979at2"/>
<evidence type="ECO:0000313" key="2">
    <source>
        <dbReference type="EMBL" id="KOT37680.1"/>
    </source>
</evidence>
<dbReference type="AlphaFoldDB" id="A0A0M8QIM3"/>
<gene>
    <name evidence="2" type="ORF">ADK41_18560</name>
</gene>
<dbReference type="RefSeq" id="WP_030822515.1">
    <property type="nucleotide sequence ID" value="NZ_JBFBKA010000010.1"/>
</dbReference>
<dbReference type="PANTHER" id="PTHR30634">
    <property type="entry name" value="OUTER MEMBRANE LOLAB LIPOPROTEIN INSERTION APPARATUS"/>
    <property type="match status" value="1"/>
</dbReference>
<organism evidence="2 3">
    <name type="scientific">Streptomyces caelestis</name>
    <dbReference type="NCBI Taxonomy" id="36816"/>
    <lineage>
        <taxon>Bacteria</taxon>
        <taxon>Bacillati</taxon>
        <taxon>Actinomycetota</taxon>
        <taxon>Actinomycetes</taxon>
        <taxon>Kitasatosporales</taxon>
        <taxon>Streptomycetaceae</taxon>
        <taxon>Streptomyces</taxon>
    </lineage>
</organism>
<dbReference type="EMBL" id="LGCN01000196">
    <property type="protein sequence ID" value="KOT37680.1"/>
    <property type="molecule type" value="Genomic_DNA"/>
</dbReference>
<accession>A0A0M8QIM3</accession>
<dbReference type="SUPFAM" id="SSF53300">
    <property type="entry name" value="vWA-like"/>
    <property type="match status" value="1"/>
</dbReference>
<name>A0A0M8QIM3_9ACTN</name>
<sequence length="386" mass="42617">MTPDDPRAGLERWRLILGAPAERRTGGLDGPDAARDTALQWLYGRDDDLARRGERRGTADGREGGDGPSTLAVVDWLDDIHRLFPRETVERLERDAVETYGIDEIITDPDVLLRVEPSTSLLRAVLRTKHLMNPHILAAARRVVEAVVRDLTERLRPEVRRALTGARFRRPSRAPLARNFDFRATIRANLAHYRPEDRRILIEQPHFHSRTRRHIEQWQLILLVDQSGSMAGSVIHSAVTAACLWGLPGLRTHLVAFDTQVVDLTSDVTDPVELLMKVQLGGGTDIARAVDYSAGLVDNPRRTIVALITDFYEGGDAHRLTRTVRDLTGQGVTVLGLAALDEEAAPSYDRDLAGRLAEAGAHIGAMTPGHLAEFVAGRMAHGGRTA</sequence>
<dbReference type="InterPro" id="IPR050458">
    <property type="entry name" value="LolB"/>
</dbReference>
<dbReference type="Pfam" id="PF05762">
    <property type="entry name" value="VWA_CoxE"/>
    <property type="match status" value="1"/>
</dbReference>
<dbReference type="PATRIC" id="fig|36816.3.peg.4019"/>
<reference evidence="2 3" key="1">
    <citation type="submission" date="2015-07" db="EMBL/GenBank/DDBJ databases">
        <authorList>
            <person name="Noorani M."/>
        </authorList>
    </citation>
    <scope>NUCLEOTIDE SEQUENCE [LARGE SCALE GENOMIC DNA]</scope>
    <source>
        <strain evidence="2 3">NRRL B-24567</strain>
    </source>
</reference>
<dbReference type="Proteomes" id="UP000037773">
    <property type="component" value="Unassembled WGS sequence"/>
</dbReference>
<evidence type="ECO:0000259" key="1">
    <source>
        <dbReference type="SMART" id="SM00327"/>
    </source>
</evidence>
<protein>
    <recommendedName>
        <fullName evidence="1">VWFA domain-containing protein</fullName>
    </recommendedName>
</protein>
<feature type="domain" description="VWFA" evidence="1">
    <location>
        <begin position="217"/>
        <end position="376"/>
    </location>
</feature>
<dbReference type="Gene3D" id="3.40.50.410">
    <property type="entry name" value="von Willebrand factor, type A domain"/>
    <property type="match status" value="1"/>
</dbReference>
<dbReference type="InterPro" id="IPR036465">
    <property type="entry name" value="vWFA_dom_sf"/>
</dbReference>
<dbReference type="SMART" id="SM00327">
    <property type="entry name" value="VWA"/>
    <property type="match status" value="1"/>
</dbReference>
<proteinExistence type="predicted"/>
<dbReference type="PANTHER" id="PTHR30634:SF16">
    <property type="entry name" value="OUTER-MEMBRANE LIPOPROTEIN LOLB"/>
    <property type="match status" value="1"/>
</dbReference>
<dbReference type="InterPro" id="IPR002035">
    <property type="entry name" value="VWF_A"/>
</dbReference>